<evidence type="ECO:0000313" key="3">
    <source>
        <dbReference type="Proteomes" id="UP000005309"/>
    </source>
</evidence>
<name>C4V3V8_9FIRM</name>
<keyword evidence="3" id="KW-1185">Reference proteome</keyword>
<accession>C4V3V8</accession>
<feature type="non-terminal residue" evidence="2">
    <location>
        <position position="1"/>
    </location>
</feature>
<feature type="transmembrane region" description="Helical" evidence="1">
    <location>
        <begin position="345"/>
        <end position="363"/>
    </location>
</feature>
<feature type="transmembrane region" description="Helical" evidence="1">
    <location>
        <begin position="283"/>
        <end position="309"/>
    </location>
</feature>
<proteinExistence type="predicted"/>
<dbReference type="eggNOG" id="COG3949">
    <property type="taxonomic scope" value="Bacteria"/>
</dbReference>
<feature type="transmembrane region" description="Helical" evidence="1">
    <location>
        <begin position="20"/>
        <end position="42"/>
    </location>
</feature>
<feature type="transmembrane region" description="Helical" evidence="1">
    <location>
        <begin position="242"/>
        <end position="263"/>
    </location>
</feature>
<dbReference type="PANTHER" id="PTHR37814">
    <property type="entry name" value="CONSERVED MEMBRANE PROTEIN"/>
    <property type="match status" value="1"/>
</dbReference>
<gene>
    <name evidence="2" type="ORF">HMPREF0908_1202</name>
</gene>
<organism evidence="2 3">
    <name type="scientific">Selenomonas flueggei ATCC 43531</name>
    <dbReference type="NCBI Taxonomy" id="638302"/>
    <lineage>
        <taxon>Bacteria</taxon>
        <taxon>Bacillati</taxon>
        <taxon>Bacillota</taxon>
        <taxon>Negativicutes</taxon>
        <taxon>Selenomonadales</taxon>
        <taxon>Selenomonadaceae</taxon>
        <taxon>Selenomonas</taxon>
    </lineage>
</organism>
<sequence>PFLQKTILKRLKGLIKLTSWKRVCILAGSYLGFMIGTGVATGQEILQYYTANGYMIFGTAVVIAIIFIVANYGFALAGRDHNATSGKQAFIFYNGTFLGKFFDWFTVFFCYLSYCVMVAGGAATLQQQYGVPVYVGAAIVAVLAGFSVALGLGKLVDIIGRVTPAMLFAIVGMLFVHLVQHYDTLLPNMALISSGQLDMTRVGSNWFMSGMSNGGYSILMLANFSAVLGARENFKTLFRANVLSTILLVVLNTIIGLSIMTRITDLYQVQIPNLVVVASLSPGLTTIFGVLIFIAVYTTACPLLWTAVARTGQEGTMKYKTWALGLAALGFFFGMFVPYHMMLNYVYGLNGYIGFIVMALMSIKLIRMKFFGKGSDSNAESSSMGGD</sequence>
<evidence type="ECO:0008006" key="4">
    <source>
        <dbReference type="Google" id="ProtNLM"/>
    </source>
</evidence>
<dbReference type="Proteomes" id="UP000005309">
    <property type="component" value="Unassembled WGS sequence"/>
</dbReference>
<evidence type="ECO:0000313" key="2">
    <source>
        <dbReference type="EMBL" id="EEQ48527.1"/>
    </source>
</evidence>
<reference evidence="2 3" key="1">
    <citation type="submission" date="2009-04" db="EMBL/GenBank/DDBJ databases">
        <authorList>
            <person name="Qin X."/>
            <person name="Bachman B."/>
            <person name="Battles P."/>
            <person name="Bell A."/>
            <person name="Bess C."/>
            <person name="Bickham C."/>
            <person name="Chaboub L."/>
            <person name="Chen D."/>
            <person name="Coyle M."/>
            <person name="Deiros D.R."/>
            <person name="Dinh H."/>
            <person name="Forbes L."/>
            <person name="Fowler G."/>
            <person name="Francisco L."/>
            <person name="Fu Q."/>
            <person name="Gubbala S."/>
            <person name="Hale W."/>
            <person name="Han Y."/>
            <person name="Hemphill L."/>
            <person name="Highlander S.K."/>
            <person name="Hirani K."/>
            <person name="Hogues M."/>
            <person name="Jackson L."/>
            <person name="Jakkamsetti A."/>
            <person name="Javaid M."/>
            <person name="Jiang H."/>
            <person name="Korchina V."/>
            <person name="Kovar C."/>
            <person name="Lara F."/>
            <person name="Lee S."/>
            <person name="Mata R."/>
            <person name="Mathew T."/>
            <person name="Moen C."/>
            <person name="Morales K."/>
            <person name="Munidasa M."/>
            <person name="Nazareth L."/>
            <person name="Ngo R."/>
            <person name="Nguyen L."/>
            <person name="Okwuonu G."/>
            <person name="Ongeri F."/>
            <person name="Patil S."/>
            <person name="Petrosino J."/>
            <person name="Pham C."/>
            <person name="Pham P."/>
            <person name="Pu L.-L."/>
            <person name="Puazo M."/>
            <person name="Raj R."/>
            <person name="Reid J."/>
            <person name="Rouhana J."/>
            <person name="Saada N."/>
            <person name="Shang Y."/>
            <person name="Simmons D."/>
            <person name="Thornton R."/>
            <person name="Warren J."/>
            <person name="Weissenberger G."/>
            <person name="Zhang J."/>
            <person name="Zhang L."/>
            <person name="Zhou C."/>
            <person name="Zhu D."/>
            <person name="Muzny D."/>
            <person name="Worley K."/>
            <person name="Gibbs R."/>
        </authorList>
    </citation>
    <scope>NUCLEOTIDE SEQUENCE [LARGE SCALE GENOMIC DNA]</scope>
    <source>
        <strain evidence="2 3">ATCC 43531</strain>
    </source>
</reference>
<feature type="transmembrane region" description="Helical" evidence="1">
    <location>
        <begin position="165"/>
        <end position="182"/>
    </location>
</feature>
<dbReference type="EMBL" id="ACLA01000018">
    <property type="protein sequence ID" value="EEQ48527.1"/>
    <property type="molecule type" value="Genomic_DNA"/>
</dbReference>
<feature type="transmembrane region" description="Helical" evidence="1">
    <location>
        <begin position="321"/>
        <end position="339"/>
    </location>
</feature>
<keyword evidence="1" id="KW-1133">Transmembrane helix</keyword>
<feature type="transmembrane region" description="Helical" evidence="1">
    <location>
        <begin position="131"/>
        <end position="153"/>
    </location>
</feature>
<comment type="caution">
    <text evidence="2">The sequence shown here is derived from an EMBL/GenBank/DDBJ whole genome shotgun (WGS) entry which is preliminary data.</text>
</comment>
<protein>
    <recommendedName>
        <fullName evidence="4">Branched-chain amino acid transport protein</fullName>
    </recommendedName>
</protein>
<dbReference type="PANTHER" id="PTHR37814:SF1">
    <property type="entry name" value="MEMBRANE PROTEIN"/>
    <property type="match status" value="1"/>
</dbReference>
<feature type="transmembrane region" description="Helical" evidence="1">
    <location>
        <begin position="206"/>
        <end position="230"/>
    </location>
</feature>
<feature type="transmembrane region" description="Helical" evidence="1">
    <location>
        <begin position="101"/>
        <end position="125"/>
    </location>
</feature>
<keyword evidence="1" id="KW-0472">Membrane</keyword>
<dbReference type="HOGENOM" id="CLU_043930_0_1_9"/>
<dbReference type="STRING" id="638302.HMPREF0908_1202"/>
<evidence type="ECO:0000256" key="1">
    <source>
        <dbReference type="SAM" id="Phobius"/>
    </source>
</evidence>
<keyword evidence="1" id="KW-0812">Transmembrane</keyword>
<dbReference type="RefSeq" id="WP_006689936.1">
    <property type="nucleotide sequence ID" value="NZ_GG694006.1"/>
</dbReference>
<dbReference type="AlphaFoldDB" id="C4V3V8"/>
<dbReference type="InterPro" id="IPR038728">
    <property type="entry name" value="YkvI-like"/>
</dbReference>
<feature type="transmembrane region" description="Helical" evidence="1">
    <location>
        <begin position="54"/>
        <end position="77"/>
    </location>
</feature>